<evidence type="ECO:0000313" key="3">
    <source>
        <dbReference type="Proteomes" id="UP000094801"/>
    </source>
</evidence>
<dbReference type="GO" id="GO:0004932">
    <property type="term" value="F:mating-type factor pheromone receptor activity"/>
    <property type="evidence" value="ECO:0007669"/>
    <property type="project" value="InterPro"/>
</dbReference>
<sequence length="369" mass="41048">MSDDTSLAGMILPEGLDPTSIVLNYTSPYGDTQIHFYDLDEYLQTRIELAVVFGVRIGLAALAIPITYIISKNKKSALFILNECCLFTLFLHSILYASTMTKAYNSITAYFSLYIYIDKPASNLVAATNAIYILLIILVEMSMVYQVHIIFRSPSNKIKSLGFIATGVSGLLGLTTIGLYFGYASMANIALFDINYSQPGWIMNAALICFSCSSCIMTLLLSFKLFFAIRTRRFLGLKQFGIFHILLIMSCQTMIVPTLLIFLSFSDMGTHNHTYQSLSALGTTLITISLPVTTMWANSSMSDTVATSTSDTYFQKTITSSESSYSTSLGGDTPVEGRGRFFWKEVQYFANGLEPDDLEEEVDDNQYFK</sequence>
<dbReference type="CDD" id="cd14939">
    <property type="entry name" value="7tmD_STE2"/>
    <property type="match status" value="1"/>
</dbReference>
<dbReference type="InterPro" id="IPR027458">
    <property type="entry name" value="STE2_TM1-TM2_sf"/>
</dbReference>
<evidence type="ECO:0000313" key="2">
    <source>
        <dbReference type="EMBL" id="ODV84100.1"/>
    </source>
</evidence>
<feature type="transmembrane region" description="Helical" evidence="1">
    <location>
        <begin position="201"/>
        <end position="229"/>
    </location>
</feature>
<evidence type="ECO:0000256" key="1">
    <source>
        <dbReference type="SAM" id="Phobius"/>
    </source>
</evidence>
<dbReference type="OrthoDB" id="5402633at2759"/>
<dbReference type="InterPro" id="IPR000366">
    <property type="entry name" value="GPCR_STE2"/>
</dbReference>
<evidence type="ECO:0008006" key="4">
    <source>
        <dbReference type="Google" id="ProtNLM"/>
    </source>
</evidence>
<keyword evidence="3" id="KW-1185">Reference proteome</keyword>
<feature type="transmembrane region" description="Helical" evidence="1">
    <location>
        <begin position="163"/>
        <end position="181"/>
    </location>
</feature>
<feature type="transmembrane region" description="Helical" evidence="1">
    <location>
        <begin position="241"/>
        <end position="265"/>
    </location>
</feature>
<organism evidence="2 3">
    <name type="scientific">[Candida] arabinofermentans NRRL YB-2248</name>
    <dbReference type="NCBI Taxonomy" id="983967"/>
    <lineage>
        <taxon>Eukaryota</taxon>
        <taxon>Fungi</taxon>
        <taxon>Dikarya</taxon>
        <taxon>Ascomycota</taxon>
        <taxon>Saccharomycotina</taxon>
        <taxon>Pichiomycetes</taxon>
        <taxon>Pichiales</taxon>
        <taxon>Pichiaceae</taxon>
        <taxon>Ogataea</taxon>
        <taxon>Ogataea/Candida clade</taxon>
    </lineage>
</organism>
<gene>
    <name evidence="2" type="ORF">CANARDRAFT_177263</name>
</gene>
<keyword evidence="1" id="KW-0812">Transmembrane</keyword>
<dbReference type="GO" id="GO:0038038">
    <property type="term" value="C:G protein-coupled receptor homodimeric complex"/>
    <property type="evidence" value="ECO:0007669"/>
    <property type="project" value="TreeGrafter"/>
</dbReference>
<keyword evidence="1" id="KW-0472">Membrane</keyword>
<dbReference type="Gene3D" id="1.10.287.920">
    <property type="entry name" value="Pheromone alpha factor receptor"/>
    <property type="match status" value="1"/>
</dbReference>
<feature type="transmembrane region" description="Helical" evidence="1">
    <location>
        <begin position="77"/>
        <end position="97"/>
    </location>
</feature>
<dbReference type="PRINTS" id="PR00250">
    <property type="entry name" value="GPCRSTE2"/>
</dbReference>
<feature type="transmembrane region" description="Helical" evidence="1">
    <location>
        <begin position="49"/>
        <end position="70"/>
    </location>
</feature>
<dbReference type="PANTHER" id="PTHR28009">
    <property type="entry name" value="PHEROMONE ALPHA FACTOR RECEPTOR"/>
    <property type="match status" value="1"/>
</dbReference>
<dbReference type="Proteomes" id="UP000094801">
    <property type="component" value="Unassembled WGS sequence"/>
</dbReference>
<dbReference type="GO" id="GO:0000750">
    <property type="term" value="P:pheromone-dependent signal transduction involved in conjugation with cellular fusion"/>
    <property type="evidence" value="ECO:0007669"/>
    <property type="project" value="TreeGrafter"/>
</dbReference>
<dbReference type="PANTHER" id="PTHR28009:SF1">
    <property type="entry name" value="PHEROMONE ALPHA FACTOR RECEPTOR"/>
    <property type="match status" value="1"/>
</dbReference>
<protein>
    <recommendedName>
        <fullName evidence="4">Pheromone alpha factor receptor</fullName>
    </recommendedName>
</protein>
<name>A0A1E4SX74_9ASCO</name>
<dbReference type="AlphaFoldDB" id="A0A1E4SX74"/>
<dbReference type="STRING" id="983967.A0A1E4SX74"/>
<dbReference type="Pfam" id="PF02116">
    <property type="entry name" value="STE2"/>
    <property type="match status" value="1"/>
</dbReference>
<reference evidence="3" key="1">
    <citation type="submission" date="2016-04" db="EMBL/GenBank/DDBJ databases">
        <title>Comparative genomics of biotechnologically important yeasts.</title>
        <authorList>
            <consortium name="DOE Joint Genome Institute"/>
            <person name="Riley R."/>
            <person name="Haridas S."/>
            <person name="Wolfe K.H."/>
            <person name="Lopes M.R."/>
            <person name="Hittinger C.T."/>
            <person name="Goker M."/>
            <person name="Salamov A."/>
            <person name="Wisecaver J."/>
            <person name="Long T.M."/>
            <person name="Aerts A.L."/>
            <person name="Barry K."/>
            <person name="Choi C."/>
            <person name="Clum A."/>
            <person name="Coughlan A.Y."/>
            <person name="Deshpande S."/>
            <person name="Douglass A.P."/>
            <person name="Hanson S.J."/>
            <person name="Klenk H.-P."/>
            <person name="Labutti K."/>
            <person name="Lapidus A."/>
            <person name="Lindquist E."/>
            <person name="Lipzen A."/>
            <person name="Meier-Kolthoff J.P."/>
            <person name="Ohm R.A."/>
            <person name="Otillar R.P."/>
            <person name="Pangilinan J."/>
            <person name="Peng Y."/>
            <person name="Rokas A."/>
            <person name="Rosa C.A."/>
            <person name="Scheuner C."/>
            <person name="Sibirny A.A."/>
            <person name="Slot J.C."/>
            <person name="Stielow J.B."/>
            <person name="Sun H."/>
            <person name="Kurtzman C.P."/>
            <person name="Blackwell M."/>
            <person name="Grigoriev I.V."/>
            <person name="Jeffries T.W."/>
        </authorList>
    </citation>
    <scope>NUCLEOTIDE SEQUENCE [LARGE SCALE GENOMIC DNA]</scope>
    <source>
        <strain evidence="3">NRRL YB-2248</strain>
    </source>
</reference>
<proteinExistence type="predicted"/>
<dbReference type="EMBL" id="KV453859">
    <property type="protein sequence ID" value="ODV84100.1"/>
    <property type="molecule type" value="Genomic_DNA"/>
</dbReference>
<keyword evidence="1" id="KW-1133">Transmembrane helix</keyword>
<accession>A0A1E4SX74</accession>
<feature type="transmembrane region" description="Helical" evidence="1">
    <location>
        <begin position="277"/>
        <end position="297"/>
    </location>
</feature>